<keyword evidence="2" id="KW-1185">Reference proteome</keyword>
<evidence type="ECO:0000313" key="1">
    <source>
        <dbReference type="EMBL" id="GFU15441.1"/>
    </source>
</evidence>
<organism evidence="1 2">
    <name type="scientific">Nephila pilipes</name>
    <name type="common">Giant wood spider</name>
    <name type="synonym">Nephila maculata</name>
    <dbReference type="NCBI Taxonomy" id="299642"/>
    <lineage>
        <taxon>Eukaryota</taxon>
        <taxon>Metazoa</taxon>
        <taxon>Ecdysozoa</taxon>
        <taxon>Arthropoda</taxon>
        <taxon>Chelicerata</taxon>
        <taxon>Arachnida</taxon>
        <taxon>Araneae</taxon>
        <taxon>Araneomorphae</taxon>
        <taxon>Entelegynae</taxon>
        <taxon>Araneoidea</taxon>
        <taxon>Nephilidae</taxon>
        <taxon>Nephila</taxon>
    </lineage>
</organism>
<dbReference type="Proteomes" id="UP000887013">
    <property type="component" value="Unassembled WGS sequence"/>
</dbReference>
<sequence>MVKSIYIWPGAMSVESQQKAETDRQSSYSSFSHYSTLHWNFSRTSGNRTVLPMENQSLSMILFPIFFRSSSRLSLRKAIPAEPRFDKHLNFPSDIALAKCFIVRMPLSRKGTVKYESKIVLYPDDIRIAKTNQLPRSTLSNTCYRNTESLTYKTASHFKSQPLE</sequence>
<reference evidence="1" key="1">
    <citation type="submission" date="2020-08" db="EMBL/GenBank/DDBJ databases">
        <title>Multicomponent nature underlies the extraordinary mechanical properties of spider dragline silk.</title>
        <authorList>
            <person name="Kono N."/>
            <person name="Nakamura H."/>
            <person name="Mori M."/>
            <person name="Yoshida Y."/>
            <person name="Ohtoshi R."/>
            <person name="Malay A.D."/>
            <person name="Moran D.A.P."/>
            <person name="Tomita M."/>
            <person name="Numata K."/>
            <person name="Arakawa K."/>
        </authorList>
    </citation>
    <scope>NUCLEOTIDE SEQUENCE</scope>
</reference>
<dbReference type="EMBL" id="BMAW01126146">
    <property type="protein sequence ID" value="GFU15441.1"/>
    <property type="molecule type" value="Genomic_DNA"/>
</dbReference>
<protein>
    <submittedName>
        <fullName evidence="1">Uncharacterized protein</fullName>
    </submittedName>
</protein>
<gene>
    <name evidence="1" type="ORF">NPIL_556101</name>
</gene>
<evidence type="ECO:0000313" key="2">
    <source>
        <dbReference type="Proteomes" id="UP000887013"/>
    </source>
</evidence>
<accession>A0A8X6QAY7</accession>
<name>A0A8X6QAY7_NEPPI</name>
<dbReference type="AlphaFoldDB" id="A0A8X6QAY7"/>
<comment type="caution">
    <text evidence="1">The sequence shown here is derived from an EMBL/GenBank/DDBJ whole genome shotgun (WGS) entry which is preliminary data.</text>
</comment>
<proteinExistence type="predicted"/>